<organism evidence="1 2">
    <name type="scientific">Streptomyces mirabilis</name>
    <dbReference type="NCBI Taxonomy" id="68239"/>
    <lineage>
        <taxon>Bacteria</taxon>
        <taxon>Bacillati</taxon>
        <taxon>Actinomycetota</taxon>
        <taxon>Actinomycetes</taxon>
        <taxon>Kitasatosporales</taxon>
        <taxon>Streptomycetaceae</taxon>
        <taxon>Streptomyces</taxon>
    </lineage>
</organism>
<dbReference type="Proteomes" id="UP000181942">
    <property type="component" value="Unassembled WGS sequence"/>
</dbReference>
<dbReference type="AlphaFoldDB" id="A0A1I2HQX7"/>
<evidence type="ECO:0000313" key="1">
    <source>
        <dbReference type="EMBL" id="SFF31803.1"/>
    </source>
</evidence>
<proteinExistence type="predicted"/>
<sequence>MKAPRPAARSSTTVPAAGAIRRIAVPAKPASCEHLQANPGHLLLLTLTCENPFGTFRFGKIARDSHGSGGNATRWIGVVFPARSVAVNSRICGSSRSALVNGS</sequence>
<evidence type="ECO:0000313" key="2">
    <source>
        <dbReference type="Proteomes" id="UP000181942"/>
    </source>
</evidence>
<name>A0A1I2HQX7_9ACTN</name>
<accession>A0A1I2HQX7</accession>
<reference evidence="1 2" key="1">
    <citation type="submission" date="2016-10" db="EMBL/GenBank/DDBJ databases">
        <authorList>
            <person name="de Groot N.N."/>
        </authorList>
    </citation>
    <scope>NUCLEOTIDE SEQUENCE [LARGE SCALE GENOMIC DNA]</scope>
    <source>
        <strain evidence="1 2">OK461</strain>
    </source>
</reference>
<dbReference type="EMBL" id="FONR01000005">
    <property type="protein sequence ID" value="SFF31803.1"/>
    <property type="molecule type" value="Genomic_DNA"/>
</dbReference>
<protein>
    <submittedName>
        <fullName evidence="1">Uncharacterized protein</fullName>
    </submittedName>
</protein>
<gene>
    <name evidence="1" type="ORF">SAMN02787118_105313</name>
</gene>